<protein>
    <submittedName>
        <fullName evidence="2">Uncharacterized protein</fullName>
    </submittedName>
</protein>
<evidence type="ECO:0000313" key="2">
    <source>
        <dbReference type="EMBL" id="CRY55229.1"/>
    </source>
</evidence>
<dbReference type="EMBL" id="CWJI01000004">
    <property type="protein sequence ID" value="CRY55229.1"/>
    <property type="molecule type" value="Genomic_DNA"/>
</dbReference>
<gene>
    <name evidence="2" type="ORF">ERS008476_02211</name>
</gene>
<accession>A0A0H5LVP9</accession>
<evidence type="ECO:0000256" key="1">
    <source>
        <dbReference type="SAM" id="Phobius"/>
    </source>
</evidence>
<feature type="transmembrane region" description="Helical" evidence="1">
    <location>
        <begin position="27"/>
        <end position="45"/>
    </location>
</feature>
<evidence type="ECO:0000313" key="3">
    <source>
        <dbReference type="Proteomes" id="UP000043316"/>
    </source>
</evidence>
<reference evidence="3" key="1">
    <citation type="submission" date="2015-03" db="EMBL/GenBank/DDBJ databases">
        <authorList>
            <consortium name="Pathogen Informatics"/>
        </authorList>
    </citation>
    <scope>NUCLEOTIDE SEQUENCE [LARGE SCALE GENOMIC DNA]</scope>
    <source>
        <strain evidence="3">R148</strain>
    </source>
</reference>
<keyword evidence="1" id="KW-0472">Membrane</keyword>
<dbReference type="AlphaFoldDB" id="A0A0H5LVP9"/>
<keyword evidence="1" id="KW-1133">Transmembrane helix</keyword>
<sequence length="47" mass="5273">MSEIIMDRKVRRCFLCKVINSATRGKLILGIVLIFIGAMGMLFAITQ</sequence>
<proteinExistence type="predicted"/>
<dbReference type="Proteomes" id="UP000043316">
    <property type="component" value="Unassembled WGS sequence"/>
</dbReference>
<name>A0A0H5LVP9_YERIN</name>
<organism evidence="2 3">
    <name type="scientific">Yersinia intermedia</name>
    <dbReference type="NCBI Taxonomy" id="631"/>
    <lineage>
        <taxon>Bacteria</taxon>
        <taxon>Pseudomonadati</taxon>
        <taxon>Pseudomonadota</taxon>
        <taxon>Gammaproteobacteria</taxon>
        <taxon>Enterobacterales</taxon>
        <taxon>Yersiniaceae</taxon>
        <taxon>Yersinia</taxon>
    </lineage>
</organism>
<keyword evidence="1" id="KW-0812">Transmembrane</keyword>